<accession>A0A1N7DTB7</accession>
<evidence type="ECO:0000313" key="2">
    <source>
        <dbReference type="EMBL" id="SIR79087.1"/>
    </source>
</evidence>
<evidence type="ECO:0000313" key="3">
    <source>
        <dbReference type="Proteomes" id="UP000186218"/>
    </source>
</evidence>
<protein>
    <submittedName>
        <fullName evidence="2">Condensation domain-containing protein</fullName>
    </submittedName>
</protein>
<evidence type="ECO:0000259" key="1">
    <source>
        <dbReference type="Pfam" id="PF00668"/>
    </source>
</evidence>
<dbReference type="OrthoDB" id="9789603at2"/>
<dbReference type="STRING" id="1344003.SAMN05445060_0892"/>
<dbReference type="GO" id="GO:0043041">
    <property type="term" value="P:amino acid activation for nonribosomal peptide biosynthetic process"/>
    <property type="evidence" value="ECO:0007669"/>
    <property type="project" value="TreeGrafter"/>
</dbReference>
<dbReference type="Gene3D" id="3.30.559.30">
    <property type="entry name" value="Nonribosomal peptide synthetase, condensation domain"/>
    <property type="match status" value="1"/>
</dbReference>
<dbReference type="SUPFAM" id="SSF52777">
    <property type="entry name" value="CoA-dependent acyltransferases"/>
    <property type="match status" value="2"/>
</dbReference>
<name>A0A1N7DTB7_9NOCA</name>
<dbReference type="GO" id="GO:0031177">
    <property type="term" value="F:phosphopantetheine binding"/>
    <property type="evidence" value="ECO:0007669"/>
    <property type="project" value="TreeGrafter"/>
</dbReference>
<dbReference type="EMBL" id="FTNT01000002">
    <property type="protein sequence ID" value="SIR79087.1"/>
    <property type="molecule type" value="Genomic_DNA"/>
</dbReference>
<dbReference type="RefSeq" id="WP_076476916.1">
    <property type="nucleotide sequence ID" value="NZ_FTNT01000002.1"/>
</dbReference>
<proteinExistence type="predicted"/>
<dbReference type="InterPro" id="IPR023213">
    <property type="entry name" value="CAT-like_dom_sf"/>
</dbReference>
<keyword evidence="3" id="KW-1185">Reference proteome</keyword>
<dbReference type="AlphaFoldDB" id="A0A1N7DTB7"/>
<dbReference type="PANTHER" id="PTHR45527:SF1">
    <property type="entry name" value="FATTY ACID SYNTHASE"/>
    <property type="match status" value="1"/>
</dbReference>
<dbReference type="GO" id="GO:0008610">
    <property type="term" value="P:lipid biosynthetic process"/>
    <property type="evidence" value="ECO:0007669"/>
    <property type="project" value="UniProtKB-ARBA"/>
</dbReference>
<dbReference type="GO" id="GO:0044550">
    <property type="term" value="P:secondary metabolite biosynthetic process"/>
    <property type="evidence" value="ECO:0007669"/>
    <property type="project" value="TreeGrafter"/>
</dbReference>
<gene>
    <name evidence="2" type="ORF">SAMN05445060_0892</name>
</gene>
<dbReference type="PANTHER" id="PTHR45527">
    <property type="entry name" value="NONRIBOSOMAL PEPTIDE SYNTHETASE"/>
    <property type="match status" value="1"/>
</dbReference>
<feature type="domain" description="Condensation" evidence="1">
    <location>
        <begin position="44"/>
        <end position="449"/>
    </location>
</feature>
<dbReference type="Gene3D" id="3.30.559.10">
    <property type="entry name" value="Chloramphenicol acetyltransferase-like domain"/>
    <property type="match status" value="1"/>
</dbReference>
<dbReference type="GO" id="GO:0003824">
    <property type="term" value="F:catalytic activity"/>
    <property type="evidence" value="ECO:0007669"/>
    <property type="project" value="InterPro"/>
</dbReference>
<reference evidence="2 3" key="1">
    <citation type="submission" date="2017-01" db="EMBL/GenBank/DDBJ databases">
        <authorList>
            <person name="Mah S.A."/>
            <person name="Swanson W.J."/>
            <person name="Moy G.W."/>
            <person name="Vacquier V.D."/>
        </authorList>
    </citation>
    <scope>NUCLEOTIDE SEQUENCE [LARGE SCALE GENOMIC DNA]</scope>
    <source>
        <strain evidence="2 3">CPCC 203464</strain>
    </source>
</reference>
<organism evidence="2 3">
    <name type="scientific">Williamsia sterculiae</name>
    <dbReference type="NCBI Taxonomy" id="1344003"/>
    <lineage>
        <taxon>Bacteria</taxon>
        <taxon>Bacillati</taxon>
        <taxon>Actinomycetota</taxon>
        <taxon>Actinomycetes</taxon>
        <taxon>Mycobacteriales</taxon>
        <taxon>Nocardiaceae</taxon>
        <taxon>Williamsia</taxon>
    </lineage>
</organism>
<sequence length="476" mass="51988">MRVTTIDRFDTASGEILSWAVDVSRSAPRVSAVPPSFNQTVHLASAGEHSVWLAAAFTVDGPIDRTALHRAYHALITRHGTLHSAFRRDGDVFVREEYDARTLTLRPNPGVRATSPQTTRQAIWKALDAACHPFGFPAYFLAAIDRPDASTIVCGFDHSHVDAYSISIIVNDLHRLYRGHRDALETFSAELLPMSGNFVDYCAEESAATPIRPSDPRLLSWLRFFDERDGTPPSFPLDLGVAPGQTAPQRTDVRPLLDEAATERFAALCRRNGASPLAGVLAAMADTVRRLGGGPELALLFPLHTRRNGPWENAVGWFTTNAPLQVVGGRDALDSVRRTGSALRSAMRLAEVPVPQVISAMNGMNMVRRDIFMVSYIDYRVLPGGDVHTELDAHHISNVTTADDAQFWISRTDHGLAIRTRYPDTAIGRATIDTFLGSVARSIEHTLSMSVQGLTTTVADPTARRHARSTAVPAAS</sequence>
<dbReference type="InterPro" id="IPR001242">
    <property type="entry name" value="Condensation_dom"/>
</dbReference>
<dbReference type="GO" id="GO:0005737">
    <property type="term" value="C:cytoplasm"/>
    <property type="evidence" value="ECO:0007669"/>
    <property type="project" value="TreeGrafter"/>
</dbReference>
<dbReference type="Proteomes" id="UP000186218">
    <property type="component" value="Unassembled WGS sequence"/>
</dbReference>
<dbReference type="Pfam" id="PF00668">
    <property type="entry name" value="Condensation"/>
    <property type="match status" value="1"/>
</dbReference>